<keyword evidence="3" id="KW-1185">Reference proteome</keyword>
<feature type="chain" id="PRO_5039639783" description="Secreted protein" evidence="1">
    <location>
        <begin position="25"/>
        <end position="86"/>
    </location>
</feature>
<evidence type="ECO:0000256" key="1">
    <source>
        <dbReference type="SAM" id="SignalP"/>
    </source>
</evidence>
<evidence type="ECO:0000313" key="2">
    <source>
        <dbReference type="EMBL" id="URD73782.1"/>
    </source>
</evidence>
<sequence length="86" mass="9605">MERTLQIELFLALLNLNLLHLTRPDNTATAEHHGMSSTISKQRLCPNLVLQPAAFGLAQLCIGMSGDFKRKMMNAVLQIVVPIYNE</sequence>
<dbReference type="Proteomes" id="UP001055439">
    <property type="component" value="Chromosome 1"/>
</dbReference>
<name>A0A9E7EC62_9LILI</name>
<keyword evidence="1" id="KW-0732">Signal</keyword>
<feature type="signal peptide" evidence="1">
    <location>
        <begin position="1"/>
        <end position="24"/>
    </location>
</feature>
<dbReference type="EMBL" id="CP097502">
    <property type="protein sequence ID" value="URD73782.1"/>
    <property type="molecule type" value="Genomic_DNA"/>
</dbReference>
<evidence type="ECO:0000313" key="3">
    <source>
        <dbReference type="Proteomes" id="UP001055439"/>
    </source>
</evidence>
<organism evidence="2 3">
    <name type="scientific">Musa troglodytarum</name>
    <name type="common">fe'i banana</name>
    <dbReference type="NCBI Taxonomy" id="320322"/>
    <lineage>
        <taxon>Eukaryota</taxon>
        <taxon>Viridiplantae</taxon>
        <taxon>Streptophyta</taxon>
        <taxon>Embryophyta</taxon>
        <taxon>Tracheophyta</taxon>
        <taxon>Spermatophyta</taxon>
        <taxon>Magnoliopsida</taxon>
        <taxon>Liliopsida</taxon>
        <taxon>Zingiberales</taxon>
        <taxon>Musaceae</taxon>
        <taxon>Musa</taxon>
    </lineage>
</organism>
<accession>A0A9E7EC62</accession>
<evidence type="ECO:0008006" key="4">
    <source>
        <dbReference type="Google" id="ProtNLM"/>
    </source>
</evidence>
<proteinExistence type="predicted"/>
<protein>
    <recommendedName>
        <fullName evidence="4">Secreted protein</fullName>
    </recommendedName>
</protein>
<reference evidence="2" key="1">
    <citation type="submission" date="2022-05" db="EMBL/GenBank/DDBJ databases">
        <title>The Musa troglodytarum L. genome provides insights into the mechanism of non-climacteric behaviour and enrichment of carotenoids.</title>
        <authorList>
            <person name="Wang J."/>
        </authorList>
    </citation>
    <scope>NUCLEOTIDE SEQUENCE</scope>
    <source>
        <tissue evidence="2">Leaf</tissue>
    </source>
</reference>
<dbReference type="AlphaFoldDB" id="A0A9E7EC62"/>
<gene>
    <name evidence="2" type="ORF">MUK42_35694</name>
</gene>